<reference evidence="3" key="2">
    <citation type="journal article" date="2017" name="Genome Announc.">
        <title>Draft genome sequence of Paludibacter jiangxiensis NM7(T), a propionate-producing fermentative bacterium.</title>
        <authorList>
            <person name="Qiu Y.-L."/>
            <person name="Tourlousse D.M."/>
            <person name="Matsuura N."/>
            <person name="Ohashi A."/>
            <person name="Sekiguchi Y."/>
        </authorList>
    </citation>
    <scope>NUCLEOTIDE SEQUENCE [LARGE SCALE GENOMIC DNA]</scope>
    <source>
        <strain evidence="3">NM7</strain>
    </source>
</reference>
<feature type="chain" id="PRO_5007823764" description="TonB protein C-terminal" evidence="1">
    <location>
        <begin position="20"/>
        <end position="266"/>
    </location>
</feature>
<dbReference type="RefSeq" id="WP_068702445.1">
    <property type="nucleotide sequence ID" value="NZ_BDCR01000001.1"/>
</dbReference>
<sequence length="266" mass="30282">MKTIYIFAIGLLSIYFCNAQNKDFKTKVTKDRDIATTVTINKKTKQKEGLYLKVDMNTGDTLVSGQYSNDKKTGKWLFADKKDIYFEYDFTENRISRTSASIQAIDTFIIKADTQEYTLSKVDSPALFLGYKNEFEALLSKSIRLPLSVMEKHVTGTAVVSFVIDEHGLMKDVQSEAVLNKELEREIIRRITEVGGEWLPAVKDGKSVKARFMVVVSLSDGQDTSPSLVFSPKPYLIPVTLIYYSVVRTERKIMQSISPNYNSRYR</sequence>
<feature type="signal peptide" evidence="1">
    <location>
        <begin position="1"/>
        <end position="19"/>
    </location>
</feature>
<evidence type="ECO:0000313" key="3">
    <source>
        <dbReference type="Proteomes" id="UP000076586"/>
    </source>
</evidence>
<dbReference type="Proteomes" id="UP000076586">
    <property type="component" value="Unassembled WGS sequence"/>
</dbReference>
<dbReference type="EMBL" id="BDCR01000001">
    <property type="protein sequence ID" value="GAT62345.1"/>
    <property type="molecule type" value="Genomic_DNA"/>
</dbReference>
<accession>A0A161LDL7</accession>
<name>A0A161LDL7_9BACT</name>
<comment type="caution">
    <text evidence="2">The sequence shown here is derived from an EMBL/GenBank/DDBJ whole genome shotgun (WGS) entry which is preliminary data.</text>
</comment>
<dbReference type="Gene3D" id="3.30.1150.10">
    <property type="match status" value="1"/>
</dbReference>
<evidence type="ECO:0008006" key="4">
    <source>
        <dbReference type="Google" id="ProtNLM"/>
    </source>
</evidence>
<keyword evidence="3" id="KW-1185">Reference proteome</keyword>
<dbReference type="AlphaFoldDB" id="A0A161LDL7"/>
<protein>
    <recommendedName>
        <fullName evidence="4">TonB protein C-terminal</fullName>
    </recommendedName>
</protein>
<evidence type="ECO:0000256" key="1">
    <source>
        <dbReference type="SAM" id="SignalP"/>
    </source>
</evidence>
<dbReference type="OrthoDB" id="1116493at2"/>
<evidence type="ECO:0000313" key="2">
    <source>
        <dbReference type="EMBL" id="GAT62345.1"/>
    </source>
</evidence>
<proteinExistence type="predicted"/>
<dbReference type="SUPFAM" id="SSF74653">
    <property type="entry name" value="TolA/TonB C-terminal domain"/>
    <property type="match status" value="1"/>
</dbReference>
<reference evidence="3" key="1">
    <citation type="submission" date="2016-04" db="EMBL/GenBank/DDBJ databases">
        <title>Draft genome sequence of Paludibacter jiangxiensis strain NM7.</title>
        <authorList>
            <person name="Qiu Y."/>
            <person name="Matsuura N."/>
            <person name="Ohashi A."/>
            <person name="Tourlousse M.D."/>
            <person name="Sekiguchi Y."/>
        </authorList>
    </citation>
    <scope>NUCLEOTIDE SEQUENCE [LARGE SCALE GENOMIC DNA]</scope>
    <source>
        <strain evidence="3">NM7</strain>
    </source>
</reference>
<organism evidence="2 3">
    <name type="scientific">Paludibacter jiangxiensis</name>
    <dbReference type="NCBI Taxonomy" id="681398"/>
    <lineage>
        <taxon>Bacteria</taxon>
        <taxon>Pseudomonadati</taxon>
        <taxon>Bacteroidota</taxon>
        <taxon>Bacteroidia</taxon>
        <taxon>Bacteroidales</taxon>
        <taxon>Paludibacteraceae</taxon>
        <taxon>Paludibacter</taxon>
    </lineage>
</organism>
<gene>
    <name evidence="2" type="ORF">PJIAN_1938</name>
</gene>
<keyword evidence="1" id="KW-0732">Signal</keyword>
<dbReference type="STRING" id="681398.PJIAN_1938"/>